<organism evidence="1 2">
    <name type="scientific">Persephonella atlantica</name>
    <dbReference type="NCBI Taxonomy" id="2699429"/>
    <lineage>
        <taxon>Bacteria</taxon>
        <taxon>Pseudomonadati</taxon>
        <taxon>Aquificota</taxon>
        <taxon>Aquificia</taxon>
        <taxon>Aquificales</taxon>
        <taxon>Hydrogenothermaceae</taxon>
        <taxon>Persephonella</taxon>
    </lineage>
</organism>
<evidence type="ECO:0000313" key="2">
    <source>
        <dbReference type="Proteomes" id="UP000772812"/>
    </source>
</evidence>
<reference evidence="1 2" key="1">
    <citation type="journal article" date="2021" name="Syst. Appl. Microbiol.">
        <title>Persephonella atlantica sp. nov.: How to adapt to physico-chemical gradients in high temperature hydrothermal habitats.</title>
        <authorList>
            <person name="Francois D.X."/>
            <person name="Godfroy A."/>
            <person name="Mathien C."/>
            <person name="Aube J."/>
            <person name="Cathalot C."/>
            <person name="Lesongeur F."/>
            <person name="L'Haridon S."/>
            <person name="Philippon X."/>
            <person name="Roussel E.G."/>
        </authorList>
    </citation>
    <scope>NUCLEOTIDE SEQUENCE [LARGE SCALE GENOMIC DNA]</scope>
    <source>
        <strain evidence="1 2">MO1340</strain>
    </source>
</reference>
<dbReference type="EMBL" id="JAACYA010000001">
    <property type="protein sequence ID" value="MBK3332122.1"/>
    <property type="molecule type" value="Genomic_DNA"/>
</dbReference>
<dbReference type="RefSeq" id="WP_200673506.1">
    <property type="nucleotide sequence ID" value="NZ_JAACYA010000001.1"/>
</dbReference>
<accession>A0ABS1GGR7</accession>
<protein>
    <submittedName>
        <fullName evidence="1">Copper resistance protein B</fullName>
    </submittedName>
</protein>
<comment type="caution">
    <text evidence="1">The sequence shown here is derived from an EMBL/GenBank/DDBJ whole genome shotgun (WGS) entry which is preliminary data.</text>
</comment>
<sequence>MFKKIIIFILIFIPALAEEKKCNFYPVKPFKPLYYGQVLFDRVEYILNENNKKSLDYEITGWYGGDYQRIWIEIEGNHSLRGKGGEIERFDVLYGKLISPFWDYRIGAGYTGGYGEEGGNRSMIVTGFKGLAPYMFEVDTNIRLTTKGEIFGDFEAEYDILLTQRMALQPRIDSRFSLSKIESLGIGQGINNIKLGLRLRYEIRREFAPYIGISWTQLFGQTKEIARNEGKSTEYTDLFVGLRVWF</sequence>
<dbReference type="InterPro" id="IPR007939">
    <property type="entry name" value="Cu-R_B_prcur"/>
</dbReference>
<dbReference type="Proteomes" id="UP000772812">
    <property type="component" value="Unassembled WGS sequence"/>
</dbReference>
<gene>
    <name evidence="1" type="ORF">GWK41_03450</name>
</gene>
<proteinExistence type="predicted"/>
<name>A0ABS1GGR7_9AQUI</name>
<keyword evidence="2" id="KW-1185">Reference proteome</keyword>
<dbReference type="Pfam" id="PF05275">
    <property type="entry name" value="CopB"/>
    <property type="match status" value="1"/>
</dbReference>
<evidence type="ECO:0000313" key="1">
    <source>
        <dbReference type="EMBL" id="MBK3332122.1"/>
    </source>
</evidence>